<keyword evidence="1" id="KW-0732">Signal</keyword>
<sequence>MSRFNLLIRVDVRFALIIVLLASGTQGDEAEDEKTDGLSARNNASVTVRSTYACPNDSEAIMAKPCLVGCKRGEHIDNFPYDQRSRFDGCNTCSTHVYRYPDGSTCEGLEMCTSKACLPITSILPGPQKAHIQEDE</sequence>
<name>A0A7M7JML1_VARDE</name>
<dbReference type="KEGG" id="vde:111247171"/>
<dbReference type="AlphaFoldDB" id="A0A7M7JML1"/>
<dbReference type="GeneID" id="111247171"/>
<organism evidence="2 3">
    <name type="scientific">Varroa destructor</name>
    <name type="common">Honeybee mite</name>
    <dbReference type="NCBI Taxonomy" id="109461"/>
    <lineage>
        <taxon>Eukaryota</taxon>
        <taxon>Metazoa</taxon>
        <taxon>Ecdysozoa</taxon>
        <taxon>Arthropoda</taxon>
        <taxon>Chelicerata</taxon>
        <taxon>Arachnida</taxon>
        <taxon>Acari</taxon>
        <taxon>Parasitiformes</taxon>
        <taxon>Mesostigmata</taxon>
        <taxon>Gamasina</taxon>
        <taxon>Dermanyssoidea</taxon>
        <taxon>Varroidae</taxon>
        <taxon>Varroa</taxon>
    </lineage>
</organism>
<feature type="signal peptide" evidence="1">
    <location>
        <begin position="1"/>
        <end position="27"/>
    </location>
</feature>
<keyword evidence="3" id="KW-1185">Reference proteome</keyword>
<dbReference type="RefSeq" id="XP_022653545.1">
    <property type="nucleotide sequence ID" value="XM_022797810.1"/>
</dbReference>
<feature type="chain" id="PRO_5029671977" evidence="1">
    <location>
        <begin position="28"/>
        <end position="136"/>
    </location>
</feature>
<proteinExistence type="predicted"/>
<dbReference type="InParanoid" id="A0A7M7JML1"/>
<dbReference type="EnsemblMetazoa" id="XM_022797810">
    <property type="protein sequence ID" value="XP_022653545"/>
    <property type="gene ID" value="LOC111247171"/>
</dbReference>
<protein>
    <submittedName>
        <fullName evidence="2">Uncharacterized protein</fullName>
    </submittedName>
</protein>
<reference evidence="2" key="1">
    <citation type="submission" date="2021-01" db="UniProtKB">
        <authorList>
            <consortium name="EnsemblMetazoa"/>
        </authorList>
    </citation>
    <scope>IDENTIFICATION</scope>
</reference>
<evidence type="ECO:0000313" key="3">
    <source>
        <dbReference type="Proteomes" id="UP000594260"/>
    </source>
</evidence>
<dbReference type="Proteomes" id="UP000594260">
    <property type="component" value="Unplaced"/>
</dbReference>
<accession>A0A7M7JML1</accession>
<evidence type="ECO:0000256" key="1">
    <source>
        <dbReference type="SAM" id="SignalP"/>
    </source>
</evidence>
<evidence type="ECO:0000313" key="2">
    <source>
        <dbReference type="EnsemblMetazoa" id="XP_022653545"/>
    </source>
</evidence>